<comment type="caution">
    <text evidence="2">The sequence shown here is derived from an EMBL/GenBank/DDBJ whole genome shotgun (WGS) entry which is preliminary data.</text>
</comment>
<name>A0A0F9GPP4_9ZZZZ</name>
<proteinExistence type="predicted"/>
<dbReference type="EMBL" id="LAZR01019457">
    <property type="protein sequence ID" value="KKL92461.1"/>
    <property type="molecule type" value="Genomic_DNA"/>
</dbReference>
<dbReference type="AlphaFoldDB" id="A0A0F9GPP4"/>
<gene>
    <name evidence="2" type="ORF">LCGC14_1884480</name>
</gene>
<keyword evidence="1" id="KW-0472">Membrane</keyword>
<organism evidence="2">
    <name type="scientific">marine sediment metagenome</name>
    <dbReference type="NCBI Taxonomy" id="412755"/>
    <lineage>
        <taxon>unclassified sequences</taxon>
        <taxon>metagenomes</taxon>
        <taxon>ecological metagenomes</taxon>
    </lineage>
</organism>
<protein>
    <submittedName>
        <fullName evidence="2">Uncharacterized protein</fullName>
    </submittedName>
</protein>
<keyword evidence="1" id="KW-0812">Transmembrane</keyword>
<feature type="transmembrane region" description="Helical" evidence="1">
    <location>
        <begin position="7"/>
        <end position="24"/>
    </location>
</feature>
<evidence type="ECO:0000256" key="1">
    <source>
        <dbReference type="SAM" id="Phobius"/>
    </source>
</evidence>
<keyword evidence="1" id="KW-1133">Transmembrane helix</keyword>
<sequence length="49" mass="5275">MRLNPNWLAIQVTGLWIIAAFSLGGATDTAQILVAAIMAVFSLISIFVR</sequence>
<reference evidence="2" key="1">
    <citation type="journal article" date="2015" name="Nature">
        <title>Complex archaea that bridge the gap between prokaryotes and eukaryotes.</title>
        <authorList>
            <person name="Spang A."/>
            <person name="Saw J.H."/>
            <person name="Jorgensen S.L."/>
            <person name="Zaremba-Niedzwiedzka K."/>
            <person name="Martijn J."/>
            <person name="Lind A.E."/>
            <person name="van Eijk R."/>
            <person name="Schleper C."/>
            <person name="Guy L."/>
            <person name="Ettema T.J."/>
        </authorList>
    </citation>
    <scope>NUCLEOTIDE SEQUENCE</scope>
</reference>
<accession>A0A0F9GPP4</accession>
<feature type="transmembrane region" description="Helical" evidence="1">
    <location>
        <begin position="30"/>
        <end position="48"/>
    </location>
</feature>
<evidence type="ECO:0000313" key="2">
    <source>
        <dbReference type="EMBL" id="KKL92461.1"/>
    </source>
</evidence>